<sequence>MVNKSYALSIIVLSLVLASVNASLIFDAAEVKVTPGESLTLSCGVKQEFSFCIWDHENGRSFQATAVHKGVHPGMRAPEDLTDDQCGIVIDSVSIEDSGEWTCRVFLADGRELRGTKTLAACHSPFVIVGNECLYFHEGYMNWNDAKDYCRNLSSSEYNSDLATVDSCEQLGDIHQHILLEYSPLWHWIGGTDLYEESDWHWLTGGAVPVSTPFWYPGLPLFDTSVNCLALERYTGYFKDYSCSSHGPFICEEFSIAT</sequence>
<dbReference type="InterPro" id="IPR050828">
    <property type="entry name" value="C-type_lectin/matrix_domain"/>
</dbReference>
<proteinExistence type="predicted"/>
<reference evidence="4 5" key="1">
    <citation type="journal article" date="2024" name="BMC Genomics">
        <title>Genome assembly of redclaw crayfish (Cherax quadricarinatus) provides insights into its immune adaptation and hypoxia tolerance.</title>
        <authorList>
            <person name="Liu Z."/>
            <person name="Zheng J."/>
            <person name="Li H."/>
            <person name="Fang K."/>
            <person name="Wang S."/>
            <person name="He J."/>
            <person name="Zhou D."/>
            <person name="Weng S."/>
            <person name="Chi M."/>
            <person name="Gu Z."/>
            <person name="He J."/>
            <person name="Li F."/>
            <person name="Wang M."/>
        </authorList>
    </citation>
    <scope>NUCLEOTIDE SEQUENCE [LARGE SCALE GENOMIC DNA]</scope>
    <source>
        <strain evidence="4">ZL_2023a</strain>
    </source>
</reference>
<keyword evidence="1" id="KW-0732">Signal</keyword>
<evidence type="ECO:0000313" key="4">
    <source>
        <dbReference type="EMBL" id="KAK8749387.1"/>
    </source>
</evidence>
<feature type="chain" id="PRO_5043463482" evidence="1">
    <location>
        <begin position="23"/>
        <end position="258"/>
    </location>
</feature>
<evidence type="ECO:0000259" key="3">
    <source>
        <dbReference type="PROSITE" id="PS50835"/>
    </source>
</evidence>
<dbReference type="CDD" id="cd00037">
    <property type="entry name" value="CLECT"/>
    <property type="match status" value="1"/>
</dbReference>
<feature type="domain" description="C-type lectin" evidence="2">
    <location>
        <begin position="129"/>
        <end position="252"/>
    </location>
</feature>
<dbReference type="SUPFAM" id="SSF48726">
    <property type="entry name" value="Immunoglobulin"/>
    <property type="match status" value="1"/>
</dbReference>
<organism evidence="4 5">
    <name type="scientific">Cherax quadricarinatus</name>
    <name type="common">Australian red claw crayfish</name>
    <dbReference type="NCBI Taxonomy" id="27406"/>
    <lineage>
        <taxon>Eukaryota</taxon>
        <taxon>Metazoa</taxon>
        <taxon>Ecdysozoa</taxon>
        <taxon>Arthropoda</taxon>
        <taxon>Crustacea</taxon>
        <taxon>Multicrustacea</taxon>
        <taxon>Malacostraca</taxon>
        <taxon>Eumalacostraca</taxon>
        <taxon>Eucarida</taxon>
        <taxon>Decapoda</taxon>
        <taxon>Pleocyemata</taxon>
        <taxon>Astacidea</taxon>
        <taxon>Parastacoidea</taxon>
        <taxon>Parastacidae</taxon>
        <taxon>Cherax</taxon>
    </lineage>
</organism>
<dbReference type="SMART" id="SM00034">
    <property type="entry name" value="CLECT"/>
    <property type="match status" value="1"/>
</dbReference>
<dbReference type="EMBL" id="JARKIK010000010">
    <property type="protein sequence ID" value="KAK8749387.1"/>
    <property type="molecule type" value="Genomic_DNA"/>
</dbReference>
<dbReference type="InterPro" id="IPR003599">
    <property type="entry name" value="Ig_sub"/>
</dbReference>
<dbReference type="InterPro" id="IPR007110">
    <property type="entry name" value="Ig-like_dom"/>
</dbReference>
<evidence type="ECO:0000256" key="1">
    <source>
        <dbReference type="SAM" id="SignalP"/>
    </source>
</evidence>
<dbReference type="PANTHER" id="PTHR45710">
    <property type="entry name" value="C-TYPE LECTIN DOMAIN-CONTAINING PROTEIN 180"/>
    <property type="match status" value="1"/>
</dbReference>
<keyword evidence="5" id="KW-1185">Reference proteome</keyword>
<dbReference type="Gene3D" id="3.10.100.10">
    <property type="entry name" value="Mannose-Binding Protein A, subunit A"/>
    <property type="match status" value="1"/>
</dbReference>
<accession>A0AAW0XYA2</accession>
<dbReference type="AlphaFoldDB" id="A0AAW0XYA2"/>
<dbReference type="SMART" id="SM00409">
    <property type="entry name" value="IG"/>
    <property type="match status" value="1"/>
</dbReference>
<gene>
    <name evidence="4" type="ORF">OTU49_017525</name>
</gene>
<dbReference type="PANTHER" id="PTHR45710:SF26">
    <property type="entry name" value="RH26557P"/>
    <property type="match status" value="1"/>
</dbReference>
<feature type="domain" description="Ig-like" evidence="3">
    <location>
        <begin position="18"/>
        <end position="120"/>
    </location>
</feature>
<dbReference type="PROSITE" id="PS50835">
    <property type="entry name" value="IG_LIKE"/>
    <property type="match status" value="1"/>
</dbReference>
<dbReference type="Pfam" id="PF00059">
    <property type="entry name" value="Lectin_C"/>
    <property type="match status" value="1"/>
</dbReference>
<name>A0AAW0XYA2_CHEQU</name>
<dbReference type="Pfam" id="PF00047">
    <property type="entry name" value="ig"/>
    <property type="match status" value="1"/>
</dbReference>
<dbReference type="Proteomes" id="UP001445076">
    <property type="component" value="Unassembled WGS sequence"/>
</dbReference>
<dbReference type="Gene3D" id="2.60.40.10">
    <property type="entry name" value="Immunoglobulins"/>
    <property type="match status" value="1"/>
</dbReference>
<protein>
    <submittedName>
        <fullName evidence="4">Uncharacterized protein</fullName>
    </submittedName>
</protein>
<feature type="signal peptide" evidence="1">
    <location>
        <begin position="1"/>
        <end position="22"/>
    </location>
</feature>
<dbReference type="InterPro" id="IPR013783">
    <property type="entry name" value="Ig-like_fold"/>
</dbReference>
<evidence type="ECO:0000259" key="2">
    <source>
        <dbReference type="PROSITE" id="PS50041"/>
    </source>
</evidence>
<dbReference type="InterPro" id="IPR016187">
    <property type="entry name" value="CTDL_fold"/>
</dbReference>
<comment type="caution">
    <text evidence="4">The sequence shown here is derived from an EMBL/GenBank/DDBJ whole genome shotgun (WGS) entry which is preliminary data.</text>
</comment>
<dbReference type="InterPro" id="IPR016186">
    <property type="entry name" value="C-type_lectin-like/link_sf"/>
</dbReference>
<dbReference type="PROSITE" id="PS50041">
    <property type="entry name" value="C_TYPE_LECTIN_2"/>
    <property type="match status" value="1"/>
</dbReference>
<dbReference type="InterPro" id="IPR001304">
    <property type="entry name" value="C-type_lectin-like"/>
</dbReference>
<dbReference type="InterPro" id="IPR013151">
    <property type="entry name" value="Immunoglobulin_dom"/>
</dbReference>
<evidence type="ECO:0000313" key="5">
    <source>
        <dbReference type="Proteomes" id="UP001445076"/>
    </source>
</evidence>
<dbReference type="InterPro" id="IPR036179">
    <property type="entry name" value="Ig-like_dom_sf"/>
</dbReference>
<dbReference type="SUPFAM" id="SSF56436">
    <property type="entry name" value="C-type lectin-like"/>
    <property type="match status" value="1"/>
</dbReference>